<evidence type="ECO:0000256" key="3">
    <source>
        <dbReference type="ARBA" id="ARBA00022741"/>
    </source>
</evidence>
<dbReference type="Pfam" id="PF04438">
    <property type="entry name" value="zf-HIT"/>
    <property type="match status" value="1"/>
</dbReference>
<dbReference type="InterPro" id="IPR007529">
    <property type="entry name" value="Znf_HIT"/>
</dbReference>
<feature type="domain" description="Helicase C-terminal" evidence="8">
    <location>
        <begin position="337"/>
        <end position="485"/>
    </location>
</feature>
<evidence type="ECO:0000256" key="2">
    <source>
        <dbReference type="ARBA" id="ARBA00012552"/>
    </source>
</evidence>
<name>A0A024G1A5_9STRA</name>
<dbReference type="Gene3D" id="3.40.50.300">
    <property type="entry name" value="P-loop containing nucleotide triphosphate hydrolases"/>
    <property type="match status" value="2"/>
</dbReference>
<reference evidence="9 10" key="1">
    <citation type="submission" date="2012-05" db="EMBL/GenBank/DDBJ databases">
        <title>Recombination and specialization in a pathogen metapopulation.</title>
        <authorList>
            <person name="Gardiner A."/>
            <person name="Kemen E."/>
            <person name="Schultz-Larsen T."/>
            <person name="MacLean D."/>
            <person name="Van Oosterhout C."/>
            <person name="Jones J.D.G."/>
        </authorList>
    </citation>
    <scope>NUCLEOTIDE SEQUENCE [LARGE SCALE GENOMIC DNA]</scope>
    <source>
        <strain evidence="9 10">Ac Nc2</strain>
    </source>
</reference>
<evidence type="ECO:0000313" key="10">
    <source>
        <dbReference type="Proteomes" id="UP000053237"/>
    </source>
</evidence>
<evidence type="ECO:0000313" key="9">
    <source>
        <dbReference type="EMBL" id="CCI40544.1"/>
    </source>
</evidence>
<evidence type="ECO:0000259" key="7">
    <source>
        <dbReference type="PROSITE" id="PS51192"/>
    </source>
</evidence>
<dbReference type="EMBL" id="CAIX01000009">
    <property type="protein sequence ID" value="CCI40544.1"/>
    <property type="molecule type" value="Genomic_DNA"/>
</dbReference>
<dbReference type="PANTHER" id="PTHR47958">
    <property type="entry name" value="ATP-DEPENDENT RNA HELICASE DBP3"/>
    <property type="match status" value="1"/>
</dbReference>
<keyword evidence="6" id="KW-0067">ATP-binding</keyword>
<evidence type="ECO:0000256" key="4">
    <source>
        <dbReference type="ARBA" id="ARBA00022801"/>
    </source>
</evidence>
<dbReference type="InterPro" id="IPR014001">
    <property type="entry name" value="Helicase_ATP-bd"/>
</dbReference>
<dbReference type="SMART" id="SM00487">
    <property type="entry name" value="DEXDc"/>
    <property type="match status" value="1"/>
</dbReference>
<comment type="similarity">
    <text evidence="1">Belongs to the DEAD box helicase family. DDX59 subfamily.</text>
</comment>
<proteinExistence type="inferred from homology"/>
<dbReference type="GO" id="GO:0003724">
    <property type="term" value="F:RNA helicase activity"/>
    <property type="evidence" value="ECO:0007669"/>
    <property type="project" value="UniProtKB-EC"/>
</dbReference>
<dbReference type="OrthoDB" id="360161at2759"/>
<dbReference type="SMART" id="SM00490">
    <property type="entry name" value="HELICc"/>
    <property type="match status" value="1"/>
</dbReference>
<dbReference type="InterPro" id="IPR011545">
    <property type="entry name" value="DEAD/DEAH_box_helicase_dom"/>
</dbReference>
<keyword evidence="5" id="KW-0347">Helicase</keyword>
<dbReference type="PROSITE" id="PS51192">
    <property type="entry name" value="HELICASE_ATP_BIND_1"/>
    <property type="match status" value="1"/>
</dbReference>
<evidence type="ECO:0000256" key="5">
    <source>
        <dbReference type="ARBA" id="ARBA00022806"/>
    </source>
</evidence>
<gene>
    <name evidence="9" type="ORF">BN9_013280</name>
</gene>
<dbReference type="AlphaFoldDB" id="A0A024G1A5"/>
<dbReference type="SUPFAM" id="SSF52540">
    <property type="entry name" value="P-loop containing nucleoside triphosphate hydrolases"/>
    <property type="match status" value="1"/>
</dbReference>
<dbReference type="Gene3D" id="3.30.60.220">
    <property type="match status" value="1"/>
</dbReference>
<sequence>MVHSKACDQRSALMGEPICIICGRYGQYICDWTEKDVCSLECRDICRNRFASERMDASAKNKVHDIRSNNRISVKGEDVPPPIASFDSLSTQIAENLNTLNCIIPTPVQMQAIPAIMTGKHTVFSAATDEGKTLAYLLPIVTQILDHREAFPDETGPLSVIIAPSRELCIQIESCAKSIMKNIPRMKTALLMGGLPLPSQLYRLECGVEMIIATPGRFLEIFSETENGNWEALLQDVLSIAVDEVDKMLEASFCDQVVEIVTILSKVSNRSESLQFIACTATVSPFLEQAIDALLHSFSGHSDKLWIHVDAATVNDKCGHSIRPRVMWTKVHEKKHLLFEFLEARPKESTLVFVASRAGADMLTDSITKKCSQMEARSVHGGKTQLERLAIMEAFTTRQVQVLVATLVLARGIHLSRLDNVLLFDLPQNISDYIHQIGRLRNRNCEKKQNAIIFVCNEDKKLIPELLSLWNQHKITFPKHLVRKYGGRPTKAQ</sequence>
<dbReference type="Proteomes" id="UP000053237">
    <property type="component" value="Unassembled WGS sequence"/>
</dbReference>
<accession>A0A024G1A5</accession>
<dbReference type="PROSITE" id="PS51194">
    <property type="entry name" value="HELICASE_CTER"/>
    <property type="match status" value="1"/>
</dbReference>
<dbReference type="InterPro" id="IPR001650">
    <property type="entry name" value="Helicase_C-like"/>
</dbReference>
<dbReference type="STRING" id="65357.A0A024G1A5"/>
<evidence type="ECO:0000256" key="1">
    <source>
        <dbReference type="ARBA" id="ARBA00009718"/>
    </source>
</evidence>
<keyword evidence="4" id="KW-0378">Hydrolase</keyword>
<dbReference type="Pfam" id="PF00271">
    <property type="entry name" value="Helicase_C"/>
    <property type="match status" value="1"/>
</dbReference>
<dbReference type="Pfam" id="PF00270">
    <property type="entry name" value="DEAD"/>
    <property type="match status" value="1"/>
</dbReference>
<dbReference type="GO" id="GO:0003676">
    <property type="term" value="F:nucleic acid binding"/>
    <property type="evidence" value="ECO:0007669"/>
    <property type="project" value="InterPro"/>
</dbReference>
<keyword evidence="3" id="KW-0547">Nucleotide-binding</keyword>
<keyword evidence="10" id="KW-1185">Reference proteome</keyword>
<dbReference type="InterPro" id="IPR027417">
    <property type="entry name" value="P-loop_NTPase"/>
</dbReference>
<comment type="caution">
    <text evidence="9">The sequence shown here is derived from an EMBL/GenBank/DDBJ whole genome shotgun (WGS) entry which is preliminary data.</text>
</comment>
<evidence type="ECO:0000256" key="6">
    <source>
        <dbReference type="ARBA" id="ARBA00022840"/>
    </source>
</evidence>
<organism evidence="9 10">
    <name type="scientific">Albugo candida</name>
    <dbReference type="NCBI Taxonomy" id="65357"/>
    <lineage>
        <taxon>Eukaryota</taxon>
        <taxon>Sar</taxon>
        <taxon>Stramenopiles</taxon>
        <taxon>Oomycota</taxon>
        <taxon>Peronosporomycetes</taxon>
        <taxon>Albuginales</taxon>
        <taxon>Albuginaceae</taxon>
        <taxon>Albugo</taxon>
    </lineage>
</organism>
<protein>
    <recommendedName>
        <fullName evidence="2">RNA helicase</fullName>
        <ecNumber evidence="2">3.6.4.13</ecNumber>
    </recommendedName>
</protein>
<evidence type="ECO:0000259" key="8">
    <source>
        <dbReference type="PROSITE" id="PS51194"/>
    </source>
</evidence>
<dbReference type="CDD" id="cd18787">
    <property type="entry name" value="SF2_C_DEAD"/>
    <property type="match status" value="1"/>
</dbReference>
<dbReference type="GO" id="GO:0005524">
    <property type="term" value="F:ATP binding"/>
    <property type="evidence" value="ECO:0007669"/>
    <property type="project" value="UniProtKB-KW"/>
</dbReference>
<feature type="domain" description="Helicase ATP-binding" evidence="7">
    <location>
        <begin position="113"/>
        <end position="301"/>
    </location>
</feature>
<dbReference type="GO" id="GO:0016787">
    <property type="term" value="F:hydrolase activity"/>
    <property type="evidence" value="ECO:0007669"/>
    <property type="project" value="UniProtKB-KW"/>
</dbReference>
<dbReference type="InParanoid" id="A0A024G1A5"/>
<dbReference type="EC" id="3.6.4.13" evidence="2"/>